<evidence type="ECO:0000313" key="1">
    <source>
        <dbReference type="EMBL" id="GES78037.1"/>
    </source>
</evidence>
<reference evidence="1" key="1">
    <citation type="submission" date="2019-10" db="EMBL/GenBank/DDBJ databases">
        <title>Conservation and host-specific expression of non-tandemly repeated heterogenous ribosome RNA gene in arbuscular mycorrhizal fungi.</title>
        <authorList>
            <person name="Maeda T."/>
            <person name="Kobayashi Y."/>
            <person name="Nakagawa T."/>
            <person name="Ezawa T."/>
            <person name="Yamaguchi K."/>
            <person name="Bino T."/>
            <person name="Nishimoto Y."/>
            <person name="Shigenobu S."/>
            <person name="Kawaguchi M."/>
        </authorList>
    </citation>
    <scope>NUCLEOTIDE SEQUENCE</scope>
    <source>
        <strain evidence="1">HR1</strain>
    </source>
</reference>
<organism evidence="1 2">
    <name type="scientific">Rhizophagus clarus</name>
    <dbReference type="NCBI Taxonomy" id="94130"/>
    <lineage>
        <taxon>Eukaryota</taxon>
        <taxon>Fungi</taxon>
        <taxon>Fungi incertae sedis</taxon>
        <taxon>Mucoromycota</taxon>
        <taxon>Glomeromycotina</taxon>
        <taxon>Glomeromycetes</taxon>
        <taxon>Glomerales</taxon>
        <taxon>Glomeraceae</taxon>
        <taxon>Rhizophagus</taxon>
    </lineage>
</organism>
<accession>A0A8H3QGC0</accession>
<comment type="caution">
    <text evidence="1">The sequence shown here is derived from an EMBL/GenBank/DDBJ whole genome shotgun (WGS) entry which is preliminary data.</text>
</comment>
<dbReference type="OrthoDB" id="2425539at2759"/>
<sequence length="279" mass="32188">MVGELYQRKTKVCNWQRKNGQKLMKEIIPDQITKIITSITSILLNIAFSYLKIWLPRILANLGRMSRLLGSFRQLLNICHITSHTDRYERKLAKDQMEKSDPTKRLIRSNNIWKLAIIDNIDFKEKGFKFGNIYDVTRDNSHATLRMVFQVHLPFDVKNSPEPVVELTTETPLFGTNENINDILMRFQQTIDELLGFEKINGELTYKKDFDADTIKCAILSKLNPGCLGPSPDVIILEPGANLNSDEEILRVAKMYKGDFSMDNILFWTLLQMKLFIAG</sequence>
<name>A0A8H3QGC0_9GLOM</name>
<gene>
    <name evidence="1" type="ORF">RCL2_000535900</name>
</gene>
<evidence type="ECO:0000313" key="2">
    <source>
        <dbReference type="Proteomes" id="UP000615446"/>
    </source>
</evidence>
<dbReference type="EMBL" id="BLAL01000034">
    <property type="protein sequence ID" value="GES78037.1"/>
    <property type="molecule type" value="Genomic_DNA"/>
</dbReference>
<dbReference type="AlphaFoldDB" id="A0A8H3QGC0"/>
<proteinExistence type="predicted"/>
<protein>
    <submittedName>
        <fullName evidence="1">Uncharacterized protein</fullName>
    </submittedName>
</protein>
<dbReference type="Proteomes" id="UP000615446">
    <property type="component" value="Unassembled WGS sequence"/>
</dbReference>